<dbReference type="InterPro" id="IPR037523">
    <property type="entry name" value="VOC_core"/>
</dbReference>
<name>A0A291QZ12_9BACT</name>
<proteinExistence type="predicted"/>
<sequence length="128" mass="14189">MGFQFEGLRTVVYKVPDLAAATAWYSEVFGKKPYFNEAFYVGFEIAGYELGLQPSQEGEFEVENVLTYWGVDKIEEAYESFIAKGAVPHEVPTNVGGEIVVASVRDPWGNIIGLIYNPAFKLPGQGEK</sequence>
<dbReference type="GO" id="GO:0051213">
    <property type="term" value="F:dioxygenase activity"/>
    <property type="evidence" value="ECO:0007669"/>
    <property type="project" value="UniProtKB-KW"/>
</dbReference>
<dbReference type="SUPFAM" id="SSF54593">
    <property type="entry name" value="Glyoxalase/Bleomycin resistance protein/Dihydroxybiphenyl dioxygenase"/>
    <property type="match status" value="1"/>
</dbReference>
<dbReference type="InterPro" id="IPR029068">
    <property type="entry name" value="Glyas_Bleomycin-R_OHBP_Dase"/>
</dbReference>
<feature type="domain" description="VOC" evidence="1">
    <location>
        <begin position="7"/>
        <end position="117"/>
    </location>
</feature>
<evidence type="ECO:0000313" key="3">
    <source>
        <dbReference type="Proteomes" id="UP000220133"/>
    </source>
</evidence>
<gene>
    <name evidence="2" type="ORF">COR50_19170</name>
</gene>
<accession>A0A291QZ12</accession>
<dbReference type="RefSeq" id="WP_098195490.1">
    <property type="nucleotide sequence ID" value="NZ_CP023777.1"/>
</dbReference>
<dbReference type="AlphaFoldDB" id="A0A291QZ12"/>
<dbReference type="KEGG" id="cbae:COR50_19170"/>
<organism evidence="2 3">
    <name type="scientific">Chitinophaga caeni</name>
    <dbReference type="NCBI Taxonomy" id="2029983"/>
    <lineage>
        <taxon>Bacteria</taxon>
        <taxon>Pseudomonadati</taxon>
        <taxon>Bacteroidota</taxon>
        <taxon>Chitinophagia</taxon>
        <taxon>Chitinophagales</taxon>
        <taxon>Chitinophagaceae</taxon>
        <taxon>Chitinophaga</taxon>
    </lineage>
</organism>
<dbReference type="Gene3D" id="3.10.180.10">
    <property type="entry name" value="2,3-Dihydroxybiphenyl 1,2-Dioxygenase, domain 1"/>
    <property type="match status" value="1"/>
</dbReference>
<dbReference type="EMBL" id="CP023777">
    <property type="protein sequence ID" value="ATL49122.1"/>
    <property type="molecule type" value="Genomic_DNA"/>
</dbReference>
<dbReference type="Pfam" id="PF00903">
    <property type="entry name" value="Glyoxalase"/>
    <property type="match status" value="1"/>
</dbReference>
<dbReference type="Proteomes" id="UP000220133">
    <property type="component" value="Chromosome"/>
</dbReference>
<evidence type="ECO:0000259" key="1">
    <source>
        <dbReference type="PROSITE" id="PS51819"/>
    </source>
</evidence>
<keyword evidence="2" id="KW-0223">Dioxygenase</keyword>
<evidence type="ECO:0000313" key="2">
    <source>
        <dbReference type="EMBL" id="ATL49122.1"/>
    </source>
</evidence>
<reference evidence="2 3" key="1">
    <citation type="submission" date="2017-10" db="EMBL/GenBank/DDBJ databases">
        <title>Paenichitinophaga pekingensis gen. nov., sp. nov., isolated from activated sludge.</title>
        <authorList>
            <person name="Jin D."/>
            <person name="Kong X."/>
            <person name="Deng Y."/>
            <person name="Bai Z."/>
        </authorList>
    </citation>
    <scope>NUCLEOTIDE SEQUENCE [LARGE SCALE GENOMIC DNA]</scope>
    <source>
        <strain evidence="2 3">13</strain>
    </source>
</reference>
<dbReference type="OrthoDB" id="4548523at2"/>
<dbReference type="InterPro" id="IPR004360">
    <property type="entry name" value="Glyas_Fos-R_dOase_dom"/>
</dbReference>
<dbReference type="PROSITE" id="PS51819">
    <property type="entry name" value="VOC"/>
    <property type="match status" value="1"/>
</dbReference>
<protein>
    <submittedName>
        <fullName evidence="2">Glyoxalase/bleomycin resistance/extradiol dioxygenase family protein</fullName>
    </submittedName>
</protein>
<keyword evidence="3" id="KW-1185">Reference proteome</keyword>
<keyword evidence="2" id="KW-0560">Oxidoreductase</keyword>